<evidence type="ECO:0000256" key="5">
    <source>
        <dbReference type="ARBA" id="ARBA00022989"/>
    </source>
</evidence>
<comment type="similarity">
    <text evidence="2">Belongs to the organo anion transporter (TC 2.A.60) family.</text>
</comment>
<feature type="transmembrane region" description="Helical" evidence="9">
    <location>
        <begin position="94"/>
        <end position="116"/>
    </location>
</feature>
<name>A0ABY7F8E7_MYAAR</name>
<keyword evidence="3" id="KW-1003">Cell membrane</keyword>
<dbReference type="Pfam" id="PF07648">
    <property type="entry name" value="Kazal_2"/>
    <property type="match status" value="1"/>
</dbReference>
<dbReference type="Pfam" id="PF03137">
    <property type="entry name" value="OATP"/>
    <property type="match status" value="3"/>
</dbReference>
<feature type="transmembrane region" description="Helical" evidence="9">
    <location>
        <begin position="369"/>
        <end position="387"/>
    </location>
</feature>
<evidence type="ECO:0000259" key="10">
    <source>
        <dbReference type="PROSITE" id="PS51465"/>
    </source>
</evidence>
<evidence type="ECO:0000313" key="12">
    <source>
        <dbReference type="Proteomes" id="UP001164746"/>
    </source>
</evidence>
<dbReference type="InterPro" id="IPR002350">
    <property type="entry name" value="Kazal_dom"/>
</dbReference>
<dbReference type="PROSITE" id="PS51465">
    <property type="entry name" value="KAZAL_2"/>
    <property type="match status" value="1"/>
</dbReference>
<dbReference type="SUPFAM" id="SSF100895">
    <property type="entry name" value="Kazal-type serine protease inhibitors"/>
    <property type="match status" value="1"/>
</dbReference>
<feature type="region of interest" description="Disordered" evidence="8">
    <location>
        <begin position="521"/>
        <end position="545"/>
    </location>
</feature>
<reference evidence="11" key="1">
    <citation type="submission" date="2022-11" db="EMBL/GenBank/DDBJ databases">
        <title>Centuries of genome instability and evolution in soft-shell clam transmissible cancer (bioRxiv).</title>
        <authorList>
            <person name="Hart S.F.M."/>
            <person name="Yonemitsu M.A."/>
            <person name="Giersch R.M."/>
            <person name="Beal B.F."/>
            <person name="Arriagada G."/>
            <person name="Davis B.W."/>
            <person name="Ostrander E.A."/>
            <person name="Goff S.P."/>
            <person name="Metzger M.J."/>
        </authorList>
    </citation>
    <scope>NUCLEOTIDE SEQUENCE</scope>
    <source>
        <strain evidence="11">MELC-2E11</strain>
        <tissue evidence="11">Siphon/mantle</tissue>
    </source>
</reference>
<gene>
    <name evidence="11" type="ORF">MAR_031875</name>
</gene>
<feature type="domain" description="Kazal-like" evidence="10">
    <location>
        <begin position="292"/>
        <end position="345"/>
    </location>
</feature>
<evidence type="ECO:0000256" key="3">
    <source>
        <dbReference type="ARBA" id="ARBA00022475"/>
    </source>
</evidence>
<evidence type="ECO:0000256" key="1">
    <source>
        <dbReference type="ARBA" id="ARBA00004651"/>
    </source>
</evidence>
<evidence type="ECO:0000256" key="6">
    <source>
        <dbReference type="ARBA" id="ARBA00023136"/>
    </source>
</evidence>
<organism evidence="11 12">
    <name type="scientific">Mya arenaria</name>
    <name type="common">Soft-shell clam</name>
    <dbReference type="NCBI Taxonomy" id="6604"/>
    <lineage>
        <taxon>Eukaryota</taxon>
        <taxon>Metazoa</taxon>
        <taxon>Spiralia</taxon>
        <taxon>Lophotrochozoa</taxon>
        <taxon>Mollusca</taxon>
        <taxon>Bivalvia</taxon>
        <taxon>Autobranchia</taxon>
        <taxon>Heteroconchia</taxon>
        <taxon>Euheterodonta</taxon>
        <taxon>Imparidentia</taxon>
        <taxon>Neoheterodontei</taxon>
        <taxon>Myida</taxon>
        <taxon>Myoidea</taxon>
        <taxon>Myidae</taxon>
        <taxon>Mya</taxon>
    </lineage>
</organism>
<dbReference type="InterPro" id="IPR036259">
    <property type="entry name" value="MFS_trans_sf"/>
</dbReference>
<evidence type="ECO:0000256" key="7">
    <source>
        <dbReference type="ARBA" id="ARBA00023157"/>
    </source>
</evidence>
<dbReference type="Proteomes" id="UP001164746">
    <property type="component" value="Chromosome 10"/>
</dbReference>
<comment type="subcellular location">
    <subcellularLocation>
        <location evidence="1">Cell membrane</location>
        <topology evidence="1">Multi-pass membrane protein</topology>
    </subcellularLocation>
</comment>
<evidence type="ECO:0000313" key="11">
    <source>
        <dbReference type="EMBL" id="WAR17281.1"/>
    </source>
</evidence>
<evidence type="ECO:0000256" key="8">
    <source>
        <dbReference type="SAM" id="MobiDB-lite"/>
    </source>
</evidence>
<accession>A0ABY7F8E7</accession>
<keyword evidence="12" id="KW-1185">Reference proteome</keyword>
<evidence type="ECO:0000256" key="2">
    <source>
        <dbReference type="ARBA" id="ARBA00009657"/>
    </source>
</evidence>
<evidence type="ECO:0000256" key="4">
    <source>
        <dbReference type="ARBA" id="ARBA00022692"/>
    </source>
</evidence>
<feature type="compositionally biased region" description="Basic and acidic residues" evidence="8">
    <location>
        <begin position="530"/>
        <end position="545"/>
    </location>
</feature>
<feature type="transmembrane region" description="Helical" evidence="9">
    <location>
        <begin position="55"/>
        <end position="74"/>
    </location>
</feature>
<dbReference type="InterPro" id="IPR036058">
    <property type="entry name" value="Kazal_dom_sf"/>
</dbReference>
<feature type="transmembrane region" description="Helical" evidence="9">
    <location>
        <begin position="460"/>
        <end position="482"/>
    </location>
</feature>
<dbReference type="EMBL" id="CP111021">
    <property type="protein sequence ID" value="WAR17281.1"/>
    <property type="molecule type" value="Genomic_DNA"/>
</dbReference>
<keyword evidence="4 9" id="KW-0812">Transmembrane</keyword>
<feature type="region of interest" description="Disordered" evidence="8">
    <location>
        <begin position="1"/>
        <end position="30"/>
    </location>
</feature>
<dbReference type="InterPro" id="IPR004156">
    <property type="entry name" value="OATP"/>
</dbReference>
<keyword evidence="7" id="KW-1015">Disulfide bond</keyword>
<evidence type="ECO:0000256" key="9">
    <source>
        <dbReference type="SAM" id="Phobius"/>
    </source>
</evidence>
<feature type="transmembrane region" description="Helical" evidence="9">
    <location>
        <begin position="173"/>
        <end position="197"/>
    </location>
</feature>
<feature type="transmembrane region" description="Helical" evidence="9">
    <location>
        <begin position="123"/>
        <end position="143"/>
    </location>
</feature>
<dbReference type="PANTHER" id="PTHR11388:SF100">
    <property type="entry name" value="SOLUTE CARRIER ORGANIC ANION TRANSPORTER FAMILY MEMBER 4A1"/>
    <property type="match status" value="1"/>
</dbReference>
<protein>
    <submittedName>
        <fullName evidence="11">SO4C1-like protein</fullName>
    </submittedName>
</protein>
<sequence length="545" mass="59388">MAANRASYEVNGAVSTEQLSPRSENDDESAKYDDVKCGYGSCKPERLQKCNNPKLLLAVMCVFAVSQGFVVNGVNNVNTQAVERRFRLPSSRSGLISSSYDFSAAIFGVVISFAGSGRYKGRWLSVAAFVMGLGSFTMALPHFTTGLYDYGQNVVGSVCATDLKKDDPRWVGAWWVGFFITMATCWLIVVPLSMFGAELPSAKRIRESRISQMHKGDHDESGGHGTNKRLPIKMFPKVTCELLRNAPFVFTILAGASEGVLTSGFATFVPKYIQNKFGVSSGMAALYTGSKGDILSACNQDCGCITRYFNPVCSSNGVQYFTACHAGCDTEIEALDGTKSYTNCSCVPPDVNTGMRNVTSGTCDSGCSYLYLFIAMFFVTIFVTFLPSTPSDAATLRCIHEDHRTFSMGLKWLFIRLLGTVPGPVIFGAVTDTACLIWQDECGKPSSCWIYDNSVVSRNYFLIAIAAKALSMIFFILAFVLYKPPPEALAHSPGKIGFSVRESAKKKMSFVTGSFKEGDYEHSILQNDPSVEKSSGRDGEKTTNL</sequence>
<proteinExistence type="inferred from homology"/>
<dbReference type="SUPFAM" id="SSF103473">
    <property type="entry name" value="MFS general substrate transporter"/>
    <property type="match status" value="2"/>
</dbReference>
<feature type="compositionally biased region" description="Polar residues" evidence="8">
    <location>
        <begin position="13"/>
        <end position="22"/>
    </location>
</feature>
<keyword evidence="5 9" id="KW-1133">Transmembrane helix</keyword>
<keyword evidence="6 9" id="KW-0472">Membrane</keyword>
<dbReference type="PANTHER" id="PTHR11388">
    <property type="entry name" value="ORGANIC ANION TRANSPORTER"/>
    <property type="match status" value="1"/>
</dbReference>